<gene>
    <name evidence="1" type="ordered locus">Spirs_1600</name>
</gene>
<name>E1R5W2_SEDSS</name>
<dbReference type="Proteomes" id="UP000002318">
    <property type="component" value="Chromosome"/>
</dbReference>
<dbReference type="KEGG" id="ssm:Spirs_1600"/>
<protein>
    <submittedName>
        <fullName evidence="1">Uncharacterized protein</fullName>
    </submittedName>
</protein>
<evidence type="ECO:0000313" key="2">
    <source>
        <dbReference type="Proteomes" id="UP000002318"/>
    </source>
</evidence>
<dbReference type="OrthoDB" id="9847129at2"/>
<reference evidence="1 2" key="1">
    <citation type="journal article" date="2010" name="Stand. Genomic Sci.">
        <title>Complete genome sequence of Spirochaeta smaragdinae type strain (SEBR 4228).</title>
        <authorList>
            <person name="Mavromatis K."/>
            <person name="Yasawong M."/>
            <person name="Chertkov O."/>
            <person name="Lapidus A."/>
            <person name="Lucas S."/>
            <person name="Nolan M."/>
            <person name="Del Rio T.G."/>
            <person name="Tice H."/>
            <person name="Cheng J.F."/>
            <person name="Pitluck S."/>
            <person name="Liolios K."/>
            <person name="Ivanova N."/>
            <person name="Tapia R."/>
            <person name="Han C."/>
            <person name="Bruce D."/>
            <person name="Goodwin L."/>
            <person name="Pati A."/>
            <person name="Chen A."/>
            <person name="Palaniappan K."/>
            <person name="Land M."/>
            <person name="Hauser L."/>
            <person name="Chang Y.J."/>
            <person name="Jeffries C.D."/>
            <person name="Detter J.C."/>
            <person name="Rohde M."/>
            <person name="Brambilla E."/>
            <person name="Spring S."/>
            <person name="Goker M."/>
            <person name="Sikorski J."/>
            <person name="Woyke T."/>
            <person name="Bristow J."/>
            <person name="Eisen J.A."/>
            <person name="Markowitz V."/>
            <person name="Hugenholtz P."/>
            <person name="Klenk H.P."/>
            <person name="Kyrpides N.C."/>
        </authorList>
    </citation>
    <scope>NUCLEOTIDE SEQUENCE [LARGE SCALE GENOMIC DNA]</scope>
    <source>
        <strain evidence="2">DSM 11293 / JCM 15392 / SEBR 4228</strain>
    </source>
</reference>
<keyword evidence="2" id="KW-1185">Reference proteome</keyword>
<dbReference type="HOGENOM" id="CLU_2411713_0_0_12"/>
<dbReference type="STRING" id="573413.Spirs_1600"/>
<dbReference type="EMBL" id="CP002116">
    <property type="protein sequence ID" value="ADK80727.1"/>
    <property type="molecule type" value="Genomic_DNA"/>
</dbReference>
<dbReference type="RefSeq" id="WP_013254191.1">
    <property type="nucleotide sequence ID" value="NC_014364.1"/>
</dbReference>
<organism evidence="1 2">
    <name type="scientific">Sediminispirochaeta smaragdinae (strain DSM 11293 / JCM 15392 / SEBR 4228)</name>
    <name type="common">Spirochaeta smaragdinae</name>
    <dbReference type="NCBI Taxonomy" id="573413"/>
    <lineage>
        <taxon>Bacteria</taxon>
        <taxon>Pseudomonadati</taxon>
        <taxon>Spirochaetota</taxon>
        <taxon>Spirochaetia</taxon>
        <taxon>Spirochaetales</taxon>
        <taxon>Spirochaetaceae</taxon>
        <taxon>Sediminispirochaeta</taxon>
    </lineage>
</organism>
<evidence type="ECO:0000313" key="1">
    <source>
        <dbReference type="EMBL" id="ADK80727.1"/>
    </source>
</evidence>
<dbReference type="AlphaFoldDB" id="E1R5W2"/>
<proteinExistence type="predicted"/>
<accession>E1R5W2</accession>
<sequence length="92" mass="10539">MSKFDDVRLISGVWYRLDLSMGKSFTACCIMEESDEGVITFFEFPDESRKAAADILPHLVDLVPIEPPAEISYRIEDFLDDEDEVDGESDEW</sequence>